<comment type="caution">
    <text evidence="2">The sequence shown here is derived from an EMBL/GenBank/DDBJ whole genome shotgun (WGS) entry which is preliminary data.</text>
</comment>
<evidence type="ECO:0000313" key="2">
    <source>
        <dbReference type="EMBL" id="MCZ8516923.1"/>
    </source>
</evidence>
<dbReference type="SUPFAM" id="SSF53098">
    <property type="entry name" value="Ribonuclease H-like"/>
    <property type="match status" value="1"/>
</dbReference>
<reference evidence="2 3" key="1">
    <citation type="submission" date="2022-12" db="EMBL/GenBank/DDBJ databases">
        <title>Draft genome sequence of Paenibacillus sp. dW9.</title>
        <authorList>
            <person name="Choi E.-W."/>
            <person name="Kim D.-U."/>
        </authorList>
    </citation>
    <scope>NUCLEOTIDE SEQUENCE [LARGE SCALE GENOMIC DNA]</scope>
    <source>
        <strain evidence="3">dW9</strain>
    </source>
</reference>
<dbReference type="InterPro" id="IPR002559">
    <property type="entry name" value="Transposase_11"/>
</dbReference>
<evidence type="ECO:0000313" key="3">
    <source>
        <dbReference type="Proteomes" id="UP001527882"/>
    </source>
</evidence>
<dbReference type="Gene3D" id="3.90.350.10">
    <property type="entry name" value="Transposase Inhibitor Protein From Tn5, Chain A, domain 1"/>
    <property type="match status" value="1"/>
</dbReference>
<accession>A0ABT4QJ63</accession>
<dbReference type="Proteomes" id="UP001527882">
    <property type="component" value="Unassembled WGS sequence"/>
</dbReference>
<evidence type="ECO:0000259" key="1">
    <source>
        <dbReference type="Pfam" id="PF01609"/>
    </source>
</evidence>
<organism evidence="2 3">
    <name type="scientific">Paenibacillus gyeongsangnamensis</name>
    <dbReference type="NCBI Taxonomy" id="3388067"/>
    <lineage>
        <taxon>Bacteria</taxon>
        <taxon>Bacillati</taxon>
        <taxon>Bacillota</taxon>
        <taxon>Bacilli</taxon>
        <taxon>Bacillales</taxon>
        <taxon>Paenibacillaceae</taxon>
        <taxon>Paenibacillus</taxon>
    </lineage>
</organism>
<dbReference type="InterPro" id="IPR012337">
    <property type="entry name" value="RNaseH-like_sf"/>
</dbReference>
<dbReference type="Pfam" id="PF01609">
    <property type="entry name" value="DDE_Tnp_1"/>
    <property type="match status" value="1"/>
</dbReference>
<proteinExistence type="predicted"/>
<name>A0ABT4QJ63_9BACL</name>
<gene>
    <name evidence="2" type="ORF">O9H85_32125</name>
</gene>
<sequence length="290" mass="34306">MLTMLRENVLRRLWIAMDRWFLCKEFFIFLMENGFDWVTKAKRNTALYQRIIEPGTRRERFVPVTSVMLIKAVFKDLLKLGLSGHVGIAIPNIYMKLPYTVTNRKGQVKKMRFVSVAAVVAMRLKEDEKTTEHRDSDSENESPATYRGAYLIISNRHDVPFKALETYVKRWRIEDFFRTIKQELGFEQCHSTSEAHHHAHFELLFAAETLLSYALWQLNKEKTSVDEGCTHGEMVSCLFHTRCQIRIQTHKGEERVYVDFDIQARQFANLFSQFWPDQLDMRWFSKSSFQ</sequence>
<feature type="domain" description="Transposase IS4-like" evidence="1">
    <location>
        <begin position="3"/>
        <end position="207"/>
    </location>
</feature>
<dbReference type="EMBL" id="JAQAGZ010000029">
    <property type="protein sequence ID" value="MCZ8516923.1"/>
    <property type="molecule type" value="Genomic_DNA"/>
</dbReference>
<protein>
    <submittedName>
        <fullName evidence="2">Transposase</fullName>
    </submittedName>
</protein>
<keyword evidence="3" id="KW-1185">Reference proteome</keyword>